<comment type="caution">
    <text evidence="16">The sequence shown here is derived from an EMBL/GenBank/DDBJ whole genome shotgun (WGS) entry which is preliminary data.</text>
</comment>
<evidence type="ECO:0000256" key="7">
    <source>
        <dbReference type="ARBA" id="ARBA00022651"/>
    </source>
</evidence>
<comment type="subcellular location">
    <subcellularLocation>
        <location evidence="2">Secreted</location>
    </subcellularLocation>
</comment>
<evidence type="ECO:0000256" key="6">
    <source>
        <dbReference type="ARBA" id="ARBA00022525"/>
    </source>
</evidence>
<dbReference type="GO" id="GO:0046558">
    <property type="term" value="F:arabinan endo-1,5-alpha-L-arabinosidase activity"/>
    <property type="evidence" value="ECO:0007669"/>
    <property type="project" value="UniProtKB-EC"/>
</dbReference>
<dbReference type="GO" id="GO:0031222">
    <property type="term" value="P:arabinan catabolic process"/>
    <property type="evidence" value="ECO:0007669"/>
    <property type="project" value="UniProtKB-UniPathway"/>
</dbReference>
<dbReference type="CDD" id="cd18831">
    <property type="entry name" value="GH43_AnAbnA-like"/>
    <property type="match status" value="1"/>
</dbReference>
<keyword evidence="12 15" id="KW-0326">Glycosidase</keyword>
<keyword evidence="9 15" id="KW-0378">Hydrolase</keyword>
<gene>
    <name evidence="16" type="ORF">ATEIFO6365_0001061200</name>
</gene>
<dbReference type="InterPro" id="IPR006710">
    <property type="entry name" value="Glyco_hydro_43"/>
</dbReference>
<name>A0A5M3YQ10_ASPTE</name>
<evidence type="ECO:0000256" key="13">
    <source>
        <dbReference type="ARBA" id="ARBA00023326"/>
    </source>
</evidence>
<evidence type="ECO:0000256" key="3">
    <source>
        <dbReference type="ARBA" id="ARBA00004834"/>
    </source>
</evidence>
<evidence type="ECO:0000256" key="2">
    <source>
        <dbReference type="ARBA" id="ARBA00004613"/>
    </source>
</evidence>
<dbReference type="GO" id="GO:0005576">
    <property type="term" value="C:extracellular region"/>
    <property type="evidence" value="ECO:0007669"/>
    <property type="project" value="UniProtKB-SubCell"/>
</dbReference>
<keyword evidence="13" id="KW-0624">Polysaccharide degradation</keyword>
<evidence type="ECO:0000256" key="1">
    <source>
        <dbReference type="ARBA" id="ARBA00000375"/>
    </source>
</evidence>
<dbReference type="UniPathway" id="UPA00667"/>
<dbReference type="PANTHER" id="PTHR43301:SF4">
    <property type="entry name" value="ARABINAN ENDO-1,5-ALPHA-L-ARABINOSIDASE B"/>
    <property type="match status" value="1"/>
</dbReference>
<dbReference type="Pfam" id="PF04616">
    <property type="entry name" value="Glyco_hydro_43"/>
    <property type="match status" value="1"/>
</dbReference>
<evidence type="ECO:0000256" key="15">
    <source>
        <dbReference type="PIRNR" id="PIRNR026534"/>
    </source>
</evidence>
<keyword evidence="8" id="KW-0732">Signal</keyword>
<dbReference type="GO" id="GO:0045493">
    <property type="term" value="P:xylan catabolic process"/>
    <property type="evidence" value="ECO:0007669"/>
    <property type="project" value="UniProtKB-KW"/>
</dbReference>
<sequence>MIGRTDPVLPQHEVQAAVLGDHSPLGLGHRAVYRRFMRRILKILVVVAVLYLAIIFLFANTRRVVPIHRQTPFPPTHPADLKIHDPSILKVGDKYYSYSVGPRIVIHEAPTLSGPWKKTGHVLDKDSIIPKGDRKAPWAPTTIEVAGTYYCYYAVSQSGCRNSAIGVATSQSPGPGGWTDHGAIIHTGTGPGSDSAPFDRSNAIDASVILTPDGNGYLNFGSYWTGIWQIRLNADLVSTSDVSTNAARHLAYEPHAFSPGGKNPNPLCGDRSGSHPIEGAFMSYRAPYYYLWFSWGKCCKYNPKALPPRGKEYQIRVGRSTHPQGPFVDRQDVDLIEGGGEVVYGSNRDVYAPGGQGVLTDEGTDILYYHYLNKTVSLDFWEARLGYNPLIYVDGWPVAQ</sequence>
<evidence type="ECO:0000256" key="12">
    <source>
        <dbReference type="ARBA" id="ARBA00023295"/>
    </source>
</evidence>
<dbReference type="Gene3D" id="2.115.10.20">
    <property type="entry name" value="Glycosyl hydrolase domain, family 43"/>
    <property type="match status" value="1"/>
</dbReference>
<evidence type="ECO:0000256" key="11">
    <source>
        <dbReference type="ARBA" id="ARBA00023277"/>
    </source>
</evidence>
<keyword evidence="6" id="KW-0964">Secreted</keyword>
<accession>A0A5M3YQ10</accession>
<comment type="similarity">
    <text evidence="4 15">Belongs to the glycosyl hydrolase 43 family.</text>
</comment>
<dbReference type="SUPFAM" id="SSF75005">
    <property type="entry name" value="Arabinanase/levansucrase/invertase"/>
    <property type="match status" value="1"/>
</dbReference>
<evidence type="ECO:0000256" key="14">
    <source>
        <dbReference type="ARBA" id="ARBA00025221"/>
    </source>
</evidence>
<dbReference type="PIRSF" id="PIRSF026534">
    <property type="entry name" value="Endo_alpha-L-arabinosidase"/>
    <property type="match status" value="1"/>
</dbReference>
<proteinExistence type="inferred from homology"/>
<keyword evidence="10" id="KW-0325">Glycoprotein</keyword>
<evidence type="ECO:0000256" key="10">
    <source>
        <dbReference type="ARBA" id="ARBA00023180"/>
    </source>
</evidence>
<comment type="catalytic activity">
    <reaction evidence="1 15">
        <text>Endohydrolysis of (1-&gt;5)-alpha-arabinofuranosidic linkages in (1-&gt;5)-arabinans.</text>
        <dbReference type="EC" id="3.2.1.99"/>
    </reaction>
</comment>
<dbReference type="VEuPathDB" id="FungiDB:ATEG_01407"/>
<protein>
    <recommendedName>
        <fullName evidence="5 15">Arabinan endo-1,5-alpha-L-arabinosidase</fullName>
        <ecNumber evidence="5 15">3.2.1.99</ecNumber>
    </recommendedName>
</protein>
<evidence type="ECO:0000256" key="9">
    <source>
        <dbReference type="ARBA" id="ARBA00022801"/>
    </source>
</evidence>
<dbReference type="InterPro" id="IPR050727">
    <property type="entry name" value="GH43_arabinanases"/>
</dbReference>
<evidence type="ECO:0000256" key="8">
    <source>
        <dbReference type="ARBA" id="ARBA00022729"/>
    </source>
</evidence>
<dbReference type="OrthoDB" id="195678at2759"/>
<dbReference type="EC" id="3.2.1.99" evidence="5 15"/>
<dbReference type="InterPro" id="IPR023296">
    <property type="entry name" value="Glyco_hydro_beta-prop_sf"/>
</dbReference>
<reference evidence="16 17" key="1">
    <citation type="submission" date="2020-01" db="EMBL/GenBank/DDBJ databases">
        <title>Aspergillus terreus IFO 6365 whole genome shotgun sequence.</title>
        <authorList>
            <person name="Kanamasa S."/>
            <person name="Takahashi H."/>
        </authorList>
    </citation>
    <scope>NUCLEOTIDE SEQUENCE [LARGE SCALE GENOMIC DNA]</scope>
    <source>
        <strain evidence="16 17">IFO 6365</strain>
    </source>
</reference>
<evidence type="ECO:0000256" key="4">
    <source>
        <dbReference type="ARBA" id="ARBA00009865"/>
    </source>
</evidence>
<organism evidence="16 17">
    <name type="scientific">Aspergillus terreus</name>
    <dbReference type="NCBI Taxonomy" id="33178"/>
    <lineage>
        <taxon>Eukaryota</taxon>
        <taxon>Fungi</taxon>
        <taxon>Dikarya</taxon>
        <taxon>Ascomycota</taxon>
        <taxon>Pezizomycotina</taxon>
        <taxon>Eurotiomycetes</taxon>
        <taxon>Eurotiomycetidae</taxon>
        <taxon>Eurotiales</taxon>
        <taxon>Aspergillaceae</taxon>
        <taxon>Aspergillus</taxon>
        <taxon>Aspergillus subgen. Circumdati</taxon>
    </lineage>
</organism>
<evidence type="ECO:0000313" key="17">
    <source>
        <dbReference type="Proteomes" id="UP000452235"/>
    </source>
</evidence>
<evidence type="ECO:0000256" key="5">
    <source>
        <dbReference type="ARBA" id="ARBA00012586"/>
    </source>
</evidence>
<dbReference type="Proteomes" id="UP000452235">
    <property type="component" value="Unassembled WGS sequence"/>
</dbReference>
<dbReference type="EMBL" id="BLJY01000001">
    <property type="protein sequence ID" value="GFF12389.1"/>
    <property type="molecule type" value="Genomic_DNA"/>
</dbReference>
<keyword evidence="17" id="KW-1185">Reference proteome</keyword>
<dbReference type="PANTHER" id="PTHR43301">
    <property type="entry name" value="ARABINAN ENDO-1,5-ALPHA-L-ARABINOSIDASE"/>
    <property type="match status" value="1"/>
</dbReference>
<dbReference type="AlphaFoldDB" id="A0A5M3YQ10"/>
<comment type="function">
    <text evidence="14">Endo-1,5-alpha-L-arabinanase involved in degradation of pectin. Its preferred substrate is linear 1,5-alpha-L-arabinan.</text>
</comment>
<comment type="pathway">
    <text evidence="3 15">Glycan metabolism; L-arabinan degradation.</text>
</comment>
<dbReference type="InterPro" id="IPR016840">
    <property type="entry name" value="Glyco_hydro_43_endo_a_Ara-ase"/>
</dbReference>
<keyword evidence="7" id="KW-0858">Xylan degradation</keyword>
<evidence type="ECO:0000313" key="16">
    <source>
        <dbReference type="EMBL" id="GFF12389.1"/>
    </source>
</evidence>
<keyword evidence="11" id="KW-0119">Carbohydrate metabolism</keyword>